<dbReference type="Gene3D" id="1.20.1640.10">
    <property type="entry name" value="Multidrug efflux transporter AcrB transmembrane domain"/>
    <property type="match status" value="1"/>
</dbReference>
<comment type="subcellular location">
    <subcellularLocation>
        <location evidence="1 9">Cell membrane</location>
        <topology evidence="1 9">Multi-pass membrane protein</topology>
    </subcellularLocation>
</comment>
<gene>
    <name evidence="9" type="primary">secF</name>
    <name evidence="11" type="ORF">Thpro_020345</name>
</gene>
<evidence type="ECO:0000313" key="12">
    <source>
        <dbReference type="Proteomes" id="UP000029273"/>
    </source>
</evidence>
<dbReference type="GO" id="GO:0006605">
    <property type="term" value="P:protein targeting"/>
    <property type="evidence" value="ECO:0007669"/>
    <property type="project" value="UniProtKB-UniRule"/>
</dbReference>
<feature type="transmembrane region" description="Helical" evidence="9">
    <location>
        <begin position="188"/>
        <end position="209"/>
    </location>
</feature>
<evidence type="ECO:0000256" key="6">
    <source>
        <dbReference type="ARBA" id="ARBA00022989"/>
    </source>
</evidence>
<dbReference type="HAMAP" id="MF_01464_B">
    <property type="entry name" value="SecF_B"/>
    <property type="match status" value="1"/>
</dbReference>
<dbReference type="GO" id="GO:0043952">
    <property type="term" value="P:protein transport by the Sec complex"/>
    <property type="evidence" value="ECO:0007669"/>
    <property type="project" value="UniProtKB-UniRule"/>
</dbReference>
<dbReference type="InterPro" id="IPR022646">
    <property type="entry name" value="SecD/SecF_CS"/>
</dbReference>
<comment type="similarity">
    <text evidence="9">Belongs to the SecD/SecF family. SecF subfamily.</text>
</comment>
<keyword evidence="5 9" id="KW-0653">Protein transport</keyword>
<dbReference type="InterPro" id="IPR048634">
    <property type="entry name" value="SecD_SecF_C"/>
</dbReference>
<dbReference type="OrthoDB" id="9774769at2"/>
<keyword evidence="3 9" id="KW-1003">Cell membrane</keyword>
<feature type="transmembrane region" description="Helical" evidence="9">
    <location>
        <begin position="267"/>
        <end position="292"/>
    </location>
</feature>
<dbReference type="Pfam" id="PF02355">
    <property type="entry name" value="SecD_SecF_C"/>
    <property type="match status" value="1"/>
</dbReference>
<comment type="caution">
    <text evidence="9">Lacks conserved residue(s) required for the propagation of feature annotation.</text>
</comment>
<dbReference type="InterPro" id="IPR022813">
    <property type="entry name" value="SecD/SecF_arch_bac"/>
</dbReference>
<comment type="caution">
    <text evidence="11">The sequence shown here is derived from an EMBL/GenBank/DDBJ whole genome shotgun (WGS) entry which is preliminary data.</text>
</comment>
<name>A0A1A6C7V5_9GAMM</name>
<dbReference type="GO" id="GO:0065002">
    <property type="term" value="P:intracellular protein transmembrane transport"/>
    <property type="evidence" value="ECO:0007669"/>
    <property type="project" value="UniProtKB-UniRule"/>
</dbReference>
<feature type="transmembrane region" description="Helical" evidence="9">
    <location>
        <begin position="240"/>
        <end position="261"/>
    </location>
</feature>
<dbReference type="InterPro" id="IPR005665">
    <property type="entry name" value="SecF_bac"/>
</dbReference>
<dbReference type="PRINTS" id="PR01755">
    <property type="entry name" value="SECFTRNLCASE"/>
</dbReference>
<evidence type="ECO:0000256" key="2">
    <source>
        <dbReference type="ARBA" id="ARBA00022448"/>
    </source>
</evidence>
<evidence type="ECO:0000313" key="11">
    <source>
        <dbReference type="EMBL" id="OBS10629.1"/>
    </source>
</evidence>
<feature type="transmembrane region" description="Helical" evidence="9">
    <location>
        <begin position="161"/>
        <end position="182"/>
    </location>
</feature>
<dbReference type="GO" id="GO:0005886">
    <property type="term" value="C:plasma membrane"/>
    <property type="evidence" value="ECO:0007669"/>
    <property type="project" value="UniProtKB-SubCell"/>
</dbReference>
<proteinExistence type="inferred from homology"/>
<comment type="function">
    <text evidence="9">Part of the Sec protein translocase complex. Interacts with the SecYEG preprotein conducting channel. SecDF uses the proton motive force (PMF) to complete protein translocation after the ATP-dependent function of SecA.</text>
</comment>
<accession>A0A1A6C7V5</accession>
<dbReference type="PANTHER" id="PTHR30081:SF8">
    <property type="entry name" value="PROTEIN TRANSLOCASE SUBUNIT SECF"/>
    <property type="match status" value="1"/>
</dbReference>
<dbReference type="RefSeq" id="WP_038093435.1">
    <property type="nucleotide sequence ID" value="NZ_JQSG02000001.1"/>
</dbReference>
<dbReference type="NCBIfam" id="TIGR00916">
    <property type="entry name" value="2A0604s01"/>
    <property type="match status" value="1"/>
</dbReference>
<keyword evidence="6 9" id="KW-1133">Transmembrane helix</keyword>
<evidence type="ECO:0000256" key="1">
    <source>
        <dbReference type="ARBA" id="ARBA00004651"/>
    </source>
</evidence>
<organism evidence="11 12">
    <name type="scientific">Acidihalobacter prosperus</name>
    <dbReference type="NCBI Taxonomy" id="160660"/>
    <lineage>
        <taxon>Bacteria</taxon>
        <taxon>Pseudomonadati</taxon>
        <taxon>Pseudomonadota</taxon>
        <taxon>Gammaproteobacteria</taxon>
        <taxon>Chromatiales</taxon>
        <taxon>Ectothiorhodospiraceae</taxon>
        <taxon>Acidihalobacter</taxon>
    </lineage>
</organism>
<evidence type="ECO:0000256" key="3">
    <source>
        <dbReference type="ARBA" id="ARBA00022475"/>
    </source>
</evidence>
<dbReference type="STRING" id="160660.BJI67_07120"/>
<feature type="domain" description="Protein export membrane protein SecD/SecF C-terminal" evidence="10">
    <location>
        <begin position="109"/>
        <end position="290"/>
    </location>
</feature>
<dbReference type="AlphaFoldDB" id="A0A1A6C7V5"/>
<reference evidence="11 12" key="1">
    <citation type="journal article" date="2014" name="Genome Announc.">
        <title>Draft Genome Sequence of the Iron-Oxidizing, Acidophilic, and Halotolerant 'Thiobacillus prosperus' Type Strain DSM 5130.</title>
        <authorList>
            <person name="Ossandon F.J."/>
            <person name="Cardenas J.P."/>
            <person name="Corbett M."/>
            <person name="Quatrini R."/>
            <person name="Holmes D.S."/>
            <person name="Watkin E."/>
        </authorList>
    </citation>
    <scope>NUCLEOTIDE SEQUENCE [LARGE SCALE GENOMIC DNA]</scope>
    <source>
        <strain evidence="11 12">DSM 5130</strain>
    </source>
</reference>
<dbReference type="NCBIfam" id="TIGR00966">
    <property type="entry name" value="transloc_SecF"/>
    <property type="match status" value="1"/>
</dbReference>
<keyword evidence="7 9" id="KW-0811">Translocation</keyword>
<keyword evidence="8 9" id="KW-0472">Membrane</keyword>
<feature type="transmembrane region" description="Helical" evidence="9">
    <location>
        <begin position="137"/>
        <end position="154"/>
    </location>
</feature>
<evidence type="ECO:0000256" key="8">
    <source>
        <dbReference type="ARBA" id="ARBA00023136"/>
    </source>
</evidence>
<dbReference type="InterPro" id="IPR022645">
    <property type="entry name" value="SecD/SecF_bac"/>
</dbReference>
<evidence type="ECO:0000256" key="5">
    <source>
        <dbReference type="ARBA" id="ARBA00022927"/>
    </source>
</evidence>
<dbReference type="EMBL" id="JQSG02000001">
    <property type="protein sequence ID" value="OBS10629.1"/>
    <property type="molecule type" value="Genomic_DNA"/>
</dbReference>
<dbReference type="SUPFAM" id="SSF82866">
    <property type="entry name" value="Multidrug efflux transporter AcrB transmembrane domain"/>
    <property type="match status" value="1"/>
</dbReference>
<dbReference type="GO" id="GO:0015450">
    <property type="term" value="F:protein-transporting ATPase activity"/>
    <property type="evidence" value="ECO:0007669"/>
    <property type="project" value="InterPro"/>
</dbReference>
<evidence type="ECO:0000256" key="7">
    <source>
        <dbReference type="ARBA" id="ARBA00023010"/>
    </source>
</evidence>
<comment type="subunit">
    <text evidence="9">Forms a complex with SecD. Part of the essential Sec protein translocation apparatus which comprises SecA, SecYEG and auxiliary proteins SecDF-YajC and YidC.</text>
</comment>
<sequence length="309" mass="33928">MFQFKQTNINFMGKRHWWMAMSVTLVILSIVALATRGLNFGIDFTGGTVVEVHYDKPVVLSKVRATLHAHGFKDAQATNIGTAQDVMIRVAPHPHENRSKIGDEVVSVLQQAGDGQVVLRKVEFVGPVVGKELRQDGSLALLYTMIAILIYVAFRFEYRLAIGAVIASMHDIIVTLGVFAVTQYEFNLTVLAALLALLGYSLNDTIVVYDRIRENFRRMRKGTPVEVVNTAVNQTLSRTVMTSLTVVLVLLSLFFLGGSVIHNFSVALLVGVVFGTYSSVYIASSLALLLGISKADLMPVKKGEVDDRP</sequence>
<keyword evidence="4 9" id="KW-0812">Transmembrane</keyword>
<evidence type="ECO:0000259" key="10">
    <source>
        <dbReference type="Pfam" id="PF02355"/>
    </source>
</evidence>
<dbReference type="Pfam" id="PF07549">
    <property type="entry name" value="Sec_GG"/>
    <property type="match status" value="1"/>
</dbReference>
<keyword evidence="2 9" id="KW-0813">Transport</keyword>
<keyword evidence="12" id="KW-1185">Reference proteome</keyword>
<evidence type="ECO:0000256" key="4">
    <source>
        <dbReference type="ARBA" id="ARBA00022692"/>
    </source>
</evidence>
<evidence type="ECO:0000256" key="9">
    <source>
        <dbReference type="HAMAP-Rule" id="MF_01464"/>
    </source>
</evidence>
<dbReference type="Proteomes" id="UP000029273">
    <property type="component" value="Unassembled WGS sequence"/>
</dbReference>
<dbReference type="InterPro" id="IPR055344">
    <property type="entry name" value="SecD_SecF_C_bact"/>
</dbReference>
<protein>
    <recommendedName>
        <fullName evidence="9">Protein-export membrane protein SecF</fullName>
    </recommendedName>
</protein>
<dbReference type="PANTHER" id="PTHR30081">
    <property type="entry name" value="PROTEIN-EXPORT MEMBRANE PROTEIN SEC"/>
    <property type="match status" value="1"/>
</dbReference>